<gene>
    <name evidence="1" type="ORF">EFY79_10145</name>
</gene>
<dbReference type="AlphaFoldDB" id="A0A3M9NFX4"/>
<reference evidence="1 2" key="1">
    <citation type="submission" date="2018-11" db="EMBL/GenBank/DDBJ databases">
        <title>Draft genome sequence of Ferruginibacter sp. BO-59.</title>
        <authorList>
            <person name="Im W.T."/>
        </authorList>
    </citation>
    <scope>NUCLEOTIDE SEQUENCE [LARGE SCALE GENOMIC DNA]</scope>
    <source>
        <strain evidence="1 2">BO-59</strain>
    </source>
</reference>
<dbReference type="EMBL" id="RJJR01000007">
    <property type="protein sequence ID" value="RNI36680.1"/>
    <property type="molecule type" value="Genomic_DNA"/>
</dbReference>
<dbReference type="Gene3D" id="3.40.390.10">
    <property type="entry name" value="Collagenase (Catalytic Domain)"/>
    <property type="match status" value="1"/>
</dbReference>
<comment type="caution">
    <text evidence="1">The sequence shown here is derived from an EMBL/GenBank/DDBJ whole genome shotgun (WGS) entry which is preliminary data.</text>
</comment>
<sequence length="420" mass="46057">MSKSISTSKLKKITEVKANPILDHIRIDPDVFKFLHPITLKYNSLGGASGWLGAALTGINTCPDGVGKYQHYANGSIYWHPQTAAHEVHGLIRSRWSSLGWEKSFLGYPLTDESKCPDGVGRFNHFQGGSIYWSPATGAWELHGDIRNKYAALGWEQSFLKYPLTNESTCPDGIGRYNHFQGGSIYWSPATGAHEVHGAIRNYWASIGWEKSTLKYPISDELPVYGGVGRISHFQTGSIYWSPTAGVRVLKEKYRVHVKCLVAPVTFTLNEQFAAMQEVYAIAGIRVDWVTTENLSLPSLEDVDVGGCTMGSTTSEQVSLFGHRNFVGANEAVVYFVRSTIPAYNGCAAYPSGRPGAVVVRSASRWTLGHELGHVLSLRHVDDNNRLMTGNGTFNITNPPPDLISSEISSMIGSNLSTAI</sequence>
<dbReference type="SUPFAM" id="SSF55486">
    <property type="entry name" value="Metalloproteases ('zincins'), catalytic domain"/>
    <property type="match status" value="1"/>
</dbReference>
<evidence type="ECO:0000313" key="2">
    <source>
        <dbReference type="Proteomes" id="UP000267223"/>
    </source>
</evidence>
<keyword evidence="2" id="KW-1185">Reference proteome</keyword>
<evidence type="ECO:0008006" key="3">
    <source>
        <dbReference type="Google" id="ProtNLM"/>
    </source>
</evidence>
<dbReference type="Pfam" id="PF08310">
    <property type="entry name" value="LGFP"/>
    <property type="match status" value="4"/>
</dbReference>
<dbReference type="GO" id="GO:0008237">
    <property type="term" value="F:metallopeptidase activity"/>
    <property type="evidence" value="ECO:0007669"/>
    <property type="project" value="InterPro"/>
</dbReference>
<dbReference type="InterPro" id="IPR013207">
    <property type="entry name" value="LGFP"/>
</dbReference>
<protein>
    <recommendedName>
        <fullName evidence="3">LGFP repeat-containing protein</fullName>
    </recommendedName>
</protein>
<dbReference type="InterPro" id="IPR024079">
    <property type="entry name" value="MetalloPept_cat_dom_sf"/>
</dbReference>
<evidence type="ECO:0000313" key="1">
    <source>
        <dbReference type="EMBL" id="RNI36680.1"/>
    </source>
</evidence>
<name>A0A3M9NFX4_9BACT</name>
<dbReference type="RefSeq" id="WP_123120598.1">
    <property type="nucleotide sequence ID" value="NZ_RJJR01000007.1"/>
</dbReference>
<accession>A0A3M9NFX4</accession>
<proteinExistence type="predicted"/>
<organism evidence="1 2">
    <name type="scientific">Hanamia caeni</name>
    <dbReference type="NCBI Taxonomy" id="2294116"/>
    <lineage>
        <taxon>Bacteria</taxon>
        <taxon>Pseudomonadati</taxon>
        <taxon>Bacteroidota</taxon>
        <taxon>Chitinophagia</taxon>
        <taxon>Chitinophagales</taxon>
        <taxon>Chitinophagaceae</taxon>
        <taxon>Hanamia</taxon>
    </lineage>
</organism>
<dbReference type="Proteomes" id="UP000267223">
    <property type="component" value="Unassembled WGS sequence"/>
</dbReference>
<dbReference type="OrthoDB" id="514320at2"/>